<evidence type="ECO:0000256" key="4">
    <source>
        <dbReference type="ARBA" id="ARBA00022692"/>
    </source>
</evidence>
<dbReference type="Gene3D" id="1.20.1250.20">
    <property type="entry name" value="MFS general substrate transporter like domains"/>
    <property type="match status" value="2"/>
</dbReference>
<feature type="transmembrane region" description="Helical" evidence="7">
    <location>
        <begin position="390"/>
        <end position="412"/>
    </location>
</feature>
<evidence type="ECO:0000256" key="6">
    <source>
        <dbReference type="ARBA" id="ARBA00023136"/>
    </source>
</evidence>
<dbReference type="NCBIfam" id="TIGR00893">
    <property type="entry name" value="2A0114"/>
    <property type="match status" value="1"/>
</dbReference>
<dbReference type="Pfam" id="PF07690">
    <property type="entry name" value="MFS_1"/>
    <property type="match status" value="1"/>
</dbReference>
<feature type="transmembrane region" description="Helical" evidence="7">
    <location>
        <begin position="57"/>
        <end position="78"/>
    </location>
</feature>
<evidence type="ECO:0000256" key="1">
    <source>
        <dbReference type="ARBA" id="ARBA00004651"/>
    </source>
</evidence>
<dbReference type="InterPro" id="IPR050382">
    <property type="entry name" value="MFS_Na/Anion_cotransporter"/>
</dbReference>
<feature type="transmembrane region" description="Helical" evidence="7">
    <location>
        <begin position="332"/>
        <end position="350"/>
    </location>
</feature>
<keyword evidence="2" id="KW-0813">Transport</keyword>
<keyword evidence="6 7" id="KW-0472">Membrane</keyword>
<dbReference type="PIRSF" id="PIRSF002808">
    <property type="entry name" value="Hexose_phosphate_transp"/>
    <property type="match status" value="1"/>
</dbReference>
<organism evidence="9 10">
    <name type="scientific">Cytobacillus stercorigallinarum</name>
    <dbReference type="NCBI Taxonomy" id="2762240"/>
    <lineage>
        <taxon>Bacteria</taxon>
        <taxon>Bacillati</taxon>
        <taxon>Bacillota</taxon>
        <taxon>Bacilli</taxon>
        <taxon>Bacillales</taxon>
        <taxon>Bacillaceae</taxon>
        <taxon>Cytobacillus</taxon>
    </lineage>
</organism>
<dbReference type="InterPro" id="IPR036259">
    <property type="entry name" value="MFS_trans_sf"/>
</dbReference>
<dbReference type="EMBL" id="JACSQT010000007">
    <property type="protein sequence ID" value="MBD7938358.1"/>
    <property type="molecule type" value="Genomic_DNA"/>
</dbReference>
<evidence type="ECO:0000256" key="5">
    <source>
        <dbReference type="ARBA" id="ARBA00022989"/>
    </source>
</evidence>
<evidence type="ECO:0000313" key="10">
    <source>
        <dbReference type="Proteomes" id="UP000657931"/>
    </source>
</evidence>
<feature type="transmembrane region" description="Helical" evidence="7">
    <location>
        <begin position="296"/>
        <end position="320"/>
    </location>
</feature>
<accession>A0ABR8QS40</accession>
<dbReference type="CDD" id="cd17319">
    <property type="entry name" value="MFS_ExuT_GudP_like"/>
    <property type="match status" value="1"/>
</dbReference>
<dbReference type="InterPro" id="IPR020846">
    <property type="entry name" value="MFS_dom"/>
</dbReference>
<dbReference type="PANTHER" id="PTHR11662">
    <property type="entry name" value="SOLUTE CARRIER FAMILY 17"/>
    <property type="match status" value="1"/>
</dbReference>
<evidence type="ECO:0000256" key="7">
    <source>
        <dbReference type="SAM" id="Phobius"/>
    </source>
</evidence>
<gene>
    <name evidence="9" type="ORF">H9655_15090</name>
</gene>
<evidence type="ECO:0000313" key="9">
    <source>
        <dbReference type="EMBL" id="MBD7938358.1"/>
    </source>
</evidence>
<proteinExistence type="predicted"/>
<feature type="transmembrane region" description="Helical" evidence="7">
    <location>
        <begin position="356"/>
        <end position="378"/>
    </location>
</feature>
<dbReference type="RefSeq" id="WP_191815447.1">
    <property type="nucleotide sequence ID" value="NZ_JACSQT010000007.1"/>
</dbReference>
<dbReference type="InterPro" id="IPR000849">
    <property type="entry name" value="Sugar_P_transporter"/>
</dbReference>
<feature type="transmembrane region" description="Helical" evidence="7">
    <location>
        <begin position="418"/>
        <end position="440"/>
    </location>
</feature>
<sequence length="451" mass="49341">MAVLKSERQITPATGKKTKARWLIVLMIFIVTVINYADRATLSIAGPALSSDLGINSVMMGYLFSAFAWSYVLGQIPGGWLLDKFGSKRVYFWSIFLWSLFTFVQGLIGSFQSVTTVVIILFALRFFVGLAESPSFPANSRIVAAWFPSAERGTAAAIFNSGQYFATVLFAPIMGYITFTFGWEYVFFFMGAIGIIVAFVWLKTIYNPKDHPKINQAELDYIKEGGALVDMDNAASQEEKKQGPNWQYIKQLLSNKMLLGVYLGQYCITTLTYFFLTWFPVYLVDQRGMNILEAGLAASLPAICGFIGGILGGTFSDFLLKKGFSITAARKIPIITGLLLSMSLVIANYVTTEWIVVFVMSLAFFGKGFGALGWAVVADTSPKEMSGVSGGLFNTFGNVAGITTPIIIGYIVGTTGSFNMALLFVGASALVAILSYLFLVGEIKRVELKKV</sequence>
<dbReference type="SUPFAM" id="SSF103473">
    <property type="entry name" value="MFS general substrate transporter"/>
    <property type="match status" value="1"/>
</dbReference>
<evidence type="ECO:0000256" key="3">
    <source>
        <dbReference type="ARBA" id="ARBA00022475"/>
    </source>
</evidence>
<comment type="caution">
    <text evidence="9">The sequence shown here is derived from an EMBL/GenBank/DDBJ whole genome shotgun (WGS) entry which is preliminary data.</text>
</comment>
<feature type="transmembrane region" description="Helical" evidence="7">
    <location>
        <begin position="114"/>
        <end position="133"/>
    </location>
</feature>
<comment type="subcellular location">
    <subcellularLocation>
        <location evidence="1">Cell membrane</location>
        <topology evidence="1">Multi-pass membrane protein</topology>
    </subcellularLocation>
</comment>
<feature type="transmembrane region" description="Helical" evidence="7">
    <location>
        <begin position="257"/>
        <end position="276"/>
    </location>
</feature>
<keyword evidence="10" id="KW-1185">Reference proteome</keyword>
<feature type="transmembrane region" description="Helical" evidence="7">
    <location>
        <begin position="185"/>
        <end position="206"/>
    </location>
</feature>
<feature type="transmembrane region" description="Helical" evidence="7">
    <location>
        <begin position="20"/>
        <end position="37"/>
    </location>
</feature>
<evidence type="ECO:0000256" key="2">
    <source>
        <dbReference type="ARBA" id="ARBA00022448"/>
    </source>
</evidence>
<keyword evidence="4 7" id="KW-0812">Transmembrane</keyword>
<name>A0ABR8QS40_9BACI</name>
<feature type="domain" description="Major facilitator superfamily (MFS) profile" evidence="8">
    <location>
        <begin position="24"/>
        <end position="444"/>
    </location>
</feature>
<feature type="transmembrane region" description="Helical" evidence="7">
    <location>
        <begin position="90"/>
        <end position="108"/>
    </location>
</feature>
<protein>
    <submittedName>
        <fullName evidence="9">MFS transporter</fullName>
    </submittedName>
</protein>
<keyword evidence="5 7" id="KW-1133">Transmembrane helix</keyword>
<dbReference type="InterPro" id="IPR011701">
    <property type="entry name" value="MFS"/>
</dbReference>
<dbReference type="PROSITE" id="PS50850">
    <property type="entry name" value="MFS"/>
    <property type="match status" value="1"/>
</dbReference>
<dbReference type="Proteomes" id="UP000657931">
    <property type="component" value="Unassembled WGS sequence"/>
</dbReference>
<keyword evidence="3" id="KW-1003">Cell membrane</keyword>
<feature type="transmembrane region" description="Helical" evidence="7">
    <location>
        <begin position="154"/>
        <end position="179"/>
    </location>
</feature>
<reference evidence="9 10" key="1">
    <citation type="submission" date="2020-08" db="EMBL/GenBank/DDBJ databases">
        <title>A Genomic Blueprint of the Chicken Gut Microbiome.</title>
        <authorList>
            <person name="Gilroy R."/>
            <person name="Ravi A."/>
            <person name="Getino M."/>
            <person name="Pursley I."/>
            <person name="Horton D.L."/>
            <person name="Alikhan N.-F."/>
            <person name="Baker D."/>
            <person name="Gharbi K."/>
            <person name="Hall N."/>
            <person name="Watson M."/>
            <person name="Adriaenssens E.M."/>
            <person name="Foster-Nyarko E."/>
            <person name="Jarju S."/>
            <person name="Secka A."/>
            <person name="Antonio M."/>
            <person name="Oren A."/>
            <person name="Chaudhuri R."/>
            <person name="La Ragione R.M."/>
            <person name="Hildebrand F."/>
            <person name="Pallen M.J."/>
        </authorList>
    </citation>
    <scope>NUCLEOTIDE SEQUENCE [LARGE SCALE GENOMIC DNA]</scope>
    <source>
        <strain evidence="9 10">Sa5YUA1</strain>
    </source>
</reference>
<dbReference type="PANTHER" id="PTHR11662:SF399">
    <property type="entry name" value="FI19708P1-RELATED"/>
    <property type="match status" value="1"/>
</dbReference>
<evidence type="ECO:0000259" key="8">
    <source>
        <dbReference type="PROSITE" id="PS50850"/>
    </source>
</evidence>